<dbReference type="GeneID" id="4622802"/>
<comment type="function">
    <text evidence="4">Component of the exocyst complex involved in the docking of exocytic vesicles with fusion sites on the plasma membrane.</text>
</comment>
<evidence type="ECO:0000256" key="4">
    <source>
        <dbReference type="RuleBase" id="RU365069"/>
    </source>
</evidence>
<dbReference type="Proteomes" id="UP000000591">
    <property type="component" value="Chromosome VII"/>
</dbReference>
<dbReference type="FunCoup" id="Q750U7">
    <property type="interactions" value="343"/>
</dbReference>
<keyword evidence="3 4" id="KW-0268">Exocytosis</keyword>
<evidence type="ECO:0000313" key="8">
    <source>
        <dbReference type="Proteomes" id="UP000000591"/>
    </source>
</evidence>
<sequence>MVEMLNPFAFDNSKLLEVYQLKTLNPRSTWEKETTRNDSTENSEASRKQRSLSDIPDPLQPSRSMEGLLEQLNIPPEERHRYYINCNSFNTKLFLRNIHKDDTFKELADALESLNVSMTEEGNDLKNLVQTNFVRYVRCKSNLDQIYDQFNKRMSGNENFLGIDHLDESVNNMVRGTTMKVIPLVDQASKVKHYKSAIRYVQDNKELFDLPKTLIESVNKKDYGTLMSEYKNGCKLYAQTKQNHVVTKIWKEVETIIDQYRNHTWEQLLESVENENQEYFLPLISKLVDLKVEENPVNLWMTNRLKRFHTQLRTLSQTMMEKIVNAQHDILKNNIAENIDLTFYLNMETYSEDMKNVASRKYNLTDSPIVIEMWLLILKYITTISDLCTKFVEFWEHVERFMNNSYQTTLLNEKRKENIIGLGDQTQEEATMLQLSKTEIAVTREGGQNFVKLLNRALSDLFMSTQQSLGKEQAKVPEGAYPSHFGFIPPRCNSLSCLRYLPKIVDPILKFTTELAQLTITDDCIRILRTLDEMILDRCVGAISSTKLRDMSNSHELEDWEVFQVVGDEKYCITQYPEIVLCFNQYSIRTMRDILFSYEKLPVLNGISIVSYPSDQLVSVIELQQITSLESVLESILKNAAKDKDNPRNSHTILTLTNLQHIKAHTFPEILQYFDEAFESNLNAKKLEIFTLLKKMESSIFGNYLSGLKMTLRDILEEKFHDINWATHSSNSFRAGDYIIESLMILVTVHSECFQLGPQLIQRILKESQIFISKYLFEAFKPYIGHISSDGLLQITVDLQFFQRVLRGHLEHETVTILNACLQSCFQNDIPRMQRCITETDPIVTSNLNRTSVQFASFE</sequence>
<keyword evidence="2 4" id="KW-0813">Transport</keyword>
<comment type="subunit">
    <text evidence="4">Component of the exocyst complex.</text>
</comment>
<organism evidence="7 8">
    <name type="scientific">Eremothecium gossypii (strain ATCC 10895 / CBS 109.51 / FGSC 9923 / NRRL Y-1056)</name>
    <name type="common">Yeast</name>
    <name type="synonym">Ashbya gossypii</name>
    <dbReference type="NCBI Taxonomy" id="284811"/>
    <lineage>
        <taxon>Eukaryota</taxon>
        <taxon>Fungi</taxon>
        <taxon>Dikarya</taxon>
        <taxon>Ascomycota</taxon>
        <taxon>Saccharomycotina</taxon>
        <taxon>Saccharomycetes</taxon>
        <taxon>Saccharomycetales</taxon>
        <taxon>Saccharomycetaceae</taxon>
        <taxon>Eremothecium</taxon>
    </lineage>
</organism>
<accession>Q750U7</accession>
<keyword evidence="8" id="KW-1185">Reference proteome</keyword>
<evidence type="ECO:0000259" key="6">
    <source>
        <dbReference type="Pfam" id="PF15469"/>
    </source>
</evidence>
<dbReference type="PANTHER" id="PTHR13043">
    <property type="entry name" value="EXOCYST COMPLEX COMPONENT SEC5"/>
    <property type="match status" value="1"/>
</dbReference>
<proteinExistence type="inferred from homology"/>
<evidence type="ECO:0000313" key="7">
    <source>
        <dbReference type="EMBL" id="AAS54333.1"/>
    </source>
</evidence>
<dbReference type="HOGENOM" id="CLU_339546_0_0_1"/>
<evidence type="ECO:0000256" key="5">
    <source>
        <dbReference type="SAM" id="MobiDB-lite"/>
    </source>
</evidence>
<dbReference type="STRING" id="284811.Q750U7"/>
<keyword evidence="4" id="KW-0653">Protein transport</keyword>
<comment type="similarity">
    <text evidence="1 4">Belongs to the SEC5 family.</text>
</comment>
<dbReference type="GO" id="GO:0000145">
    <property type="term" value="C:exocyst"/>
    <property type="evidence" value="ECO:0000318"/>
    <property type="project" value="GO_Central"/>
</dbReference>
<dbReference type="EMBL" id="AE016820">
    <property type="protein sequence ID" value="AAS54333.1"/>
    <property type="molecule type" value="Genomic_DNA"/>
</dbReference>
<dbReference type="GO" id="GO:0015031">
    <property type="term" value="P:protein transport"/>
    <property type="evidence" value="ECO:0007669"/>
    <property type="project" value="UniProtKB-KW"/>
</dbReference>
<dbReference type="OMA" id="MSAKWKS"/>
<dbReference type="InParanoid" id="Q750U7"/>
<dbReference type="AlphaFoldDB" id="Q750U7"/>
<feature type="region of interest" description="Disordered" evidence="5">
    <location>
        <begin position="29"/>
        <end position="65"/>
    </location>
</feature>
<dbReference type="Pfam" id="PF15469">
    <property type="entry name" value="Sec5"/>
    <property type="match status" value="1"/>
</dbReference>
<dbReference type="PANTHER" id="PTHR13043:SF1">
    <property type="entry name" value="EXOCYST COMPLEX COMPONENT 2"/>
    <property type="match status" value="1"/>
</dbReference>
<dbReference type="eggNOG" id="KOG2347">
    <property type="taxonomic scope" value="Eukaryota"/>
</dbReference>
<dbReference type="InterPro" id="IPR039481">
    <property type="entry name" value="EXOC2/Sec5_N_dom"/>
</dbReference>
<evidence type="ECO:0000256" key="1">
    <source>
        <dbReference type="ARBA" id="ARBA00010578"/>
    </source>
</evidence>
<evidence type="ECO:0000256" key="3">
    <source>
        <dbReference type="ARBA" id="ARBA00022483"/>
    </source>
</evidence>
<evidence type="ECO:0000256" key="2">
    <source>
        <dbReference type="ARBA" id="ARBA00022448"/>
    </source>
</evidence>
<name>Q750U7_EREGS</name>
<feature type="domain" description="Exocyst complex component EXOC2/Sec5 N-terminal" evidence="6">
    <location>
        <begin position="56"/>
        <end position="858"/>
    </location>
</feature>
<dbReference type="RefSeq" id="NP_986509.1">
    <property type="nucleotide sequence ID" value="NM_211571.1"/>
</dbReference>
<dbReference type="KEGG" id="ago:AGOS_AGL158C"/>
<dbReference type="GO" id="GO:0006893">
    <property type="term" value="P:Golgi to plasma membrane transport"/>
    <property type="evidence" value="ECO:0000318"/>
    <property type="project" value="GO_Central"/>
</dbReference>
<dbReference type="OrthoDB" id="26242at2759"/>
<protein>
    <recommendedName>
        <fullName evidence="4">Exocyst complex component SEC5</fullName>
    </recommendedName>
</protein>
<gene>
    <name evidence="7" type="ORF">AGOS_AGL158C</name>
</gene>
<dbReference type="GO" id="GO:0006887">
    <property type="term" value="P:exocytosis"/>
    <property type="evidence" value="ECO:0000318"/>
    <property type="project" value="GO_Central"/>
</dbReference>
<dbReference type="InterPro" id="IPR029175">
    <property type="entry name" value="EXOC2/Sec5"/>
</dbReference>
<reference evidence="7 8" key="1">
    <citation type="journal article" date="2004" name="Science">
        <title>The Ashbya gossypii genome as a tool for mapping the ancient Saccharomyces cerevisiae genome.</title>
        <authorList>
            <person name="Dietrich F.S."/>
            <person name="Voegeli S."/>
            <person name="Brachat S."/>
            <person name="Lerch A."/>
            <person name="Gates K."/>
            <person name="Steiner S."/>
            <person name="Mohr C."/>
            <person name="Pohlmann R."/>
            <person name="Luedi P."/>
            <person name="Choi S."/>
            <person name="Wing R.A."/>
            <person name="Flavier A."/>
            <person name="Gaffney T.D."/>
            <person name="Philippsen P."/>
        </authorList>
    </citation>
    <scope>NUCLEOTIDE SEQUENCE [LARGE SCALE GENOMIC DNA]</scope>
    <source>
        <strain evidence="8">ATCC 10895 / CBS 109.51 / FGSC 9923 / NRRL Y-1056</strain>
    </source>
</reference>
<feature type="compositionally biased region" description="Basic and acidic residues" evidence="5">
    <location>
        <begin position="29"/>
        <end position="47"/>
    </location>
</feature>
<reference evidence="8" key="2">
    <citation type="journal article" date="2013" name="G3 (Bethesda)">
        <title>Genomes of Ashbya fungi isolated from insects reveal four mating-type loci, numerous translocations, lack of transposons, and distinct gene duplications.</title>
        <authorList>
            <person name="Dietrich F.S."/>
            <person name="Voegeli S."/>
            <person name="Kuo S."/>
            <person name="Philippsen P."/>
        </authorList>
    </citation>
    <scope>GENOME REANNOTATION</scope>
    <source>
        <strain evidence="8">ATCC 10895 / CBS 109.51 / FGSC 9923 / NRRL Y-1056</strain>
    </source>
</reference>